<evidence type="ECO:0000313" key="13">
    <source>
        <dbReference type="EMBL" id="MBD5772412.1"/>
    </source>
</evidence>
<evidence type="ECO:0000256" key="4">
    <source>
        <dbReference type="ARBA" id="ARBA00022692"/>
    </source>
</evidence>
<keyword evidence="4 10" id="KW-0812">Transmembrane</keyword>
<evidence type="ECO:0000259" key="12">
    <source>
        <dbReference type="PROSITE" id="PS50885"/>
    </source>
</evidence>
<organism evidence="13 14">
    <name type="scientific">Marinomonas colpomeniae</name>
    <dbReference type="NCBI Taxonomy" id="2774408"/>
    <lineage>
        <taxon>Bacteria</taxon>
        <taxon>Pseudomonadati</taxon>
        <taxon>Pseudomonadota</taxon>
        <taxon>Gammaproteobacteria</taxon>
        <taxon>Oceanospirillales</taxon>
        <taxon>Oceanospirillaceae</taxon>
        <taxon>Marinomonas</taxon>
    </lineage>
</organism>
<feature type="domain" description="Methyl-accepting transducer" evidence="11">
    <location>
        <begin position="369"/>
        <end position="605"/>
    </location>
</feature>
<feature type="domain" description="HAMP" evidence="12">
    <location>
        <begin position="310"/>
        <end position="364"/>
    </location>
</feature>
<protein>
    <submittedName>
        <fullName evidence="13">Methyl-accepting chemotaxis protein</fullName>
    </submittedName>
</protein>
<dbReference type="Proteomes" id="UP000604161">
    <property type="component" value="Unassembled WGS sequence"/>
</dbReference>
<evidence type="ECO:0000259" key="11">
    <source>
        <dbReference type="PROSITE" id="PS50111"/>
    </source>
</evidence>
<dbReference type="SMART" id="SM00283">
    <property type="entry name" value="MA"/>
    <property type="match status" value="1"/>
</dbReference>
<evidence type="ECO:0000256" key="1">
    <source>
        <dbReference type="ARBA" id="ARBA00004651"/>
    </source>
</evidence>
<dbReference type="Pfam" id="PF00672">
    <property type="entry name" value="HAMP"/>
    <property type="match status" value="1"/>
</dbReference>
<dbReference type="EMBL" id="JACYFC010000006">
    <property type="protein sequence ID" value="MBD5772412.1"/>
    <property type="molecule type" value="Genomic_DNA"/>
</dbReference>
<dbReference type="PANTHER" id="PTHR32089">
    <property type="entry name" value="METHYL-ACCEPTING CHEMOTAXIS PROTEIN MCPB"/>
    <property type="match status" value="1"/>
</dbReference>
<keyword evidence="6 10" id="KW-0472">Membrane</keyword>
<feature type="transmembrane region" description="Helical" evidence="10">
    <location>
        <begin position="292"/>
        <end position="313"/>
    </location>
</feature>
<evidence type="ECO:0000256" key="2">
    <source>
        <dbReference type="ARBA" id="ARBA00022475"/>
    </source>
</evidence>
<gene>
    <name evidence="13" type="ORF">IF202_15335</name>
</gene>
<dbReference type="InterPro" id="IPR004089">
    <property type="entry name" value="MCPsignal_dom"/>
</dbReference>
<dbReference type="InterPro" id="IPR003660">
    <property type="entry name" value="HAMP_dom"/>
</dbReference>
<comment type="caution">
    <text evidence="13">The sequence shown here is derived from an EMBL/GenBank/DDBJ whole genome shotgun (WGS) entry which is preliminary data.</text>
</comment>
<comment type="similarity">
    <text evidence="8">Belongs to the methyl-accepting chemotaxis (MCP) protein family.</text>
</comment>
<evidence type="ECO:0000256" key="9">
    <source>
        <dbReference type="PROSITE-ProRule" id="PRU00284"/>
    </source>
</evidence>
<dbReference type="Pfam" id="PF00015">
    <property type="entry name" value="MCPsignal"/>
    <property type="match status" value="1"/>
</dbReference>
<keyword evidence="2" id="KW-1003">Cell membrane</keyword>
<dbReference type="PANTHER" id="PTHR32089:SF112">
    <property type="entry name" value="LYSOZYME-LIKE PROTEIN-RELATED"/>
    <property type="match status" value="1"/>
</dbReference>
<dbReference type="SMART" id="SM00304">
    <property type="entry name" value="HAMP"/>
    <property type="match status" value="1"/>
</dbReference>
<keyword evidence="7 9" id="KW-0807">Transducer</keyword>
<accession>A0ABR8P4X4</accession>
<dbReference type="Gene3D" id="3.30.450.20">
    <property type="entry name" value="PAS domain"/>
    <property type="match status" value="1"/>
</dbReference>
<keyword evidence="3" id="KW-0145">Chemotaxis</keyword>
<keyword evidence="14" id="KW-1185">Reference proteome</keyword>
<dbReference type="SUPFAM" id="SSF58104">
    <property type="entry name" value="Methyl-accepting chemotaxis protein (MCP) signaling domain"/>
    <property type="match status" value="1"/>
</dbReference>
<evidence type="ECO:0000256" key="8">
    <source>
        <dbReference type="ARBA" id="ARBA00029447"/>
    </source>
</evidence>
<dbReference type="Pfam" id="PF02743">
    <property type="entry name" value="dCache_1"/>
    <property type="match status" value="1"/>
</dbReference>
<name>A0ABR8P4X4_9GAMM</name>
<evidence type="ECO:0000313" key="14">
    <source>
        <dbReference type="Proteomes" id="UP000604161"/>
    </source>
</evidence>
<sequence length="642" mass="69403">MKIQTRMVIISCFALLTLIIVSTVINVSSMQKVASERMEEVELPATLGEISGGITGEILPAIIVSKALANNLYVQKWLLGNESESTMDGFNEYLNQVKDSNSALAIFLVSEKSKKFYYDGGVLKTINNTTPKDSWYYNFVKSNKEFELNIDTDETSGKISVFVNYRIESNGKLLGVGGIGLALDAITNIVGDYRIGNSGTVFLVDKSGVIKVHGNKELLGKTLSDSYGFDSTVEENIISGNNIVQSSYSNENKEDTIFSSTKIKFIDWILVAQVPENDLHSGINNSLRNSTIISITVALLFLVVITLAIRAFFRPINIVVKALVDIGQGDQDLTQRINYKANNEIGLLAEGFNNFVEKIEHVVRSANAISNELDKKVDQTSNELSRASAWAKDQVLMTEQVATAVTEMEATSAEIAENANEAAASTAKVSSGSEHGGNVIKEAIVTISDMSTTIESTSKTITDLAKDVDAISQVVDVIQAISEQTNLLALNAAIEAARAGEYGRGFAVVADEVRSLSLRTHQSTQEIIATIKNLEEGSNNAVSAIAIGINSTTESTHKINQAGDEFNEIAGAVSLISGMNYQIATATNEQNVVAADVSKHMISIADILAKSSSASRENEERFTDIKDGLQDLSSILNQFKTN</sequence>
<evidence type="ECO:0000256" key="7">
    <source>
        <dbReference type="ARBA" id="ARBA00023224"/>
    </source>
</evidence>
<dbReference type="PROSITE" id="PS50111">
    <property type="entry name" value="CHEMOTAXIS_TRANSDUC_2"/>
    <property type="match status" value="1"/>
</dbReference>
<evidence type="ECO:0000256" key="3">
    <source>
        <dbReference type="ARBA" id="ARBA00022500"/>
    </source>
</evidence>
<reference evidence="13 14" key="1">
    <citation type="submission" date="2020-09" db="EMBL/GenBank/DDBJ databases">
        <title>Marinomonas sp. nov., isolated from the cysticercosis algae of Qingdao, China.</title>
        <authorList>
            <person name="Sun X."/>
        </authorList>
    </citation>
    <scope>NUCLEOTIDE SEQUENCE [LARGE SCALE GENOMIC DNA]</scope>
    <source>
        <strain evidence="13 14">SM2066</strain>
    </source>
</reference>
<evidence type="ECO:0000256" key="6">
    <source>
        <dbReference type="ARBA" id="ARBA00023136"/>
    </source>
</evidence>
<dbReference type="RefSeq" id="WP_191595803.1">
    <property type="nucleotide sequence ID" value="NZ_JACYFC010000006.1"/>
</dbReference>
<keyword evidence="5 10" id="KW-1133">Transmembrane helix</keyword>
<evidence type="ECO:0000256" key="10">
    <source>
        <dbReference type="SAM" id="Phobius"/>
    </source>
</evidence>
<dbReference type="CDD" id="cd12912">
    <property type="entry name" value="PDC2_MCP_like"/>
    <property type="match status" value="1"/>
</dbReference>
<dbReference type="InterPro" id="IPR033479">
    <property type="entry name" value="dCache_1"/>
</dbReference>
<proteinExistence type="inferred from homology"/>
<comment type="subcellular location">
    <subcellularLocation>
        <location evidence="1">Cell membrane</location>
        <topology evidence="1">Multi-pass membrane protein</topology>
    </subcellularLocation>
</comment>
<dbReference type="PROSITE" id="PS50885">
    <property type="entry name" value="HAMP"/>
    <property type="match status" value="1"/>
</dbReference>
<evidence type="ECO:0000256" key="5">
    <source>
        <dbReference type="ARBA" id="ARBA00022989"/>
    </source>
</evidence>
<dbReference type="CDD" id="cd06225">
    <property type="entry name" value="HAMP"/>
    <property type="match status" value="1"/>
</dbReference>
<dbReference type="Gene3D" id="1.10.287.950">
    <property type="entry name" value="Methyl-accepting chemotaxis protein"/>
    <property type="match status" value="1"/>
</dbReference>